<dbReference type="EMBL" id="CM042054">
    <property type="protein sequence ID" value="KAI3706240.1"/>
    <property type="molecule type" value="Genomic_DNA"/>
</dbReference>
<reference evidence="1 2" key="2">
    <citation type="journal article" date="2022" name="Mol. Ecol. Resour.">
        <title>The genomes of chicory, endive, great burdock and yacon provide insights into Asteraceae paleo-polyploidization history and plant inulin production.</title>
        <authorList>
            <person name="Fan W."/>
            <person name="Wang S."/>
            <person name="Wang H."/>
            <person name="Wang A."/>
            <person name="Jiang F."/>
            <person name="Liu H."/>
            <person name="Zhao H."/>
            <person name="Xu D."/>
            <person name="Zhang Y."/>
        </authorList>
    </citation>
    <scope>NUCLEOTIDE SEQUENCE [LARGE SCALE GENOMIC DNA]</scope>
    <source>
        <strain evidence="2">cv. Niubang</strain>
    </source>
</reference>
<dbReference type="Proteomes" id="UP001055879">
    <property type="component" value="Linkage Group LG08"/>
</dbReference>
<accession>A0ACB9ACR5</accession>
<keyword evidence="2" id="KW-1185">Reference proteome</keyword>
<gene>
    <name evidence="1" type="ORF">L6452_23847</name>
</gene>
<proteinExistence type="predicted"/>
<reference evidence="2" key="1">
    <citation type="journal article" date="2022" name="Mol. Ecol. Resour.">
        <title>The genomes of chicory, endive, great burdock and yacon provide insights into Asteraceae palaeo-polyploidization history and plant inulin production.</title>
        <authorList>
            <person name="Fan W."/>
            <person name="Wang S."/>
            <person name="Wang H."/>
            <person name="Wang A."/>
            <person name="Jiang F."/>
            <person name="Liu H."/>
            <person name="Zhao H."/>
            <person name="Xu D."/>
            <person name="Zhang Y."/>
        </authorList>
    </citation>
    <scope>NUCLEOTIDE SEQUENCE [LARGE SCALE GENOMIC DNA]</scope>
    <source>
        <strain evidence="2">cv. Niubang</strain>
    </source>
</reference>
<sequence length="70" mass="8246">MNTWRKLHVVLPRCNILRRRLPLNPMLFLLFSQSIYTQFHFQSVDFLTICGSDPNFFHSTANYTLTTGKP</sequence>
<evidence type="ECO:0000313" key="2">
    <source>
        <dbReference type="Proteomes" id="UP001055879"/>
    </source>
</evidence>
<organism evidence="1 2">
    <name type="scientific">Arctium lappa</name>
    <name type="common">Greater burdock</name>
    <name type="synonym">Lappa major</name>
    <dbReference type="NCBI Taxonomy" id="4217"/>
    <lineage>
        <taxon>Eukaryota</taxon>
        <taxon>Viridiplantae</taxon>
        <taxon>Streptophyta</taxon>
        <taxon>Embryophyta</taxon>
        <taxon>Tracheophyta</taxon>
        <taxon>Spermatophyta</taxon>
        <taxon>Magnoliopsida</taxon>
        <taxon>eudicotyledons</taxon>
        <taxon>Gunneridae</taxon>
        <taxon>Pentapetalae</taxon>
        <taxon>asterids</taxon>
        <taxon>campanulids</taxon>
        <taxon>Asterales</taxon>
        <taxon>Asteraceae</taxon>
        <taxon>Carduoideae</taxon>
        <taxon>Cardueae</taxon>
        <taxon>Arctiinae</taxon>
        <taxon>Arctium</taxon>
    </lineage>
</organism>
<name>A0ACB9ACR5_ARCLA</name>
<protein>
    <submittedName>
        <fullName evidence="1">Uncharacterized protein</fullName>
    </submittedName>
</protein>
<evidence type="ECO:0000313" key="1">
    <source>
        <dbReference type="EMBL" id="KAI3706240.1"/>
    </source>
</evidence>
<comment type="caution">
    <text evidence="1">The sequence shown here is derived from an EMBL/GenBank/DDBJ whole genome shotgun (WGS) entry which is preliminary data.</text>
</comment>